<dbReference type="EMBL" id="CP119893">
    <property type="protein sequence ID" value="WFD26457.1"/>
    <property type="molecule type" value="Genomic_DNA"/>
</dbReference>
<sequence>MADDHPIVFRKRARGGARDVRKRELDAGADESHSSVSDKKARVADSETRASTAVARGPDRFGEHSVHATERASGSAQNDNANQSDATRGANDWDVQEELRHFREAPPASDGTYRGLANYAKYTESRDDGSSAKFKARGPIKAPANVRTVTVVDYQPDVCKDYKETGYCGFGDTCKFLHDRSDYLAGWQMNTVGEASDARAGSFGVREEESDDEDIPFACLLCRQPFKDPIVTRCGHYFCAQCAIARFAKTPKCFACGAKTQGLFQSATRVLERMHERQSTRAEARAEHARMHGIEVDDEAPAT</sequence>
<evidence type="ECO:0000256" key="2">
    <source>
        <dbReference type="ARBA" id="ARBA00022723"/>
    </source>
</evidence>
<feature type="zinc finger region" description="C3H1-type" evidence="5">
    <location>
        <begin position="153"/>
        <end position="181"/>
    </location>
</feature>
<feature type="domain" description="C3H1-type" evidence="9">
    <location>
        <begin position="153"/>
        <end position="181"/>
    </location>
</feature>
<dbReference type="Proteomes" id="UP001213623">
    <property type="component" value="Chromosome 2"/>
</dbReference>
<dbReference type="AlphaFoldDB" id="A0AAF0EHB6"/>
<dbReference type="SMART" id="SM00356">
    <property type="entry name" value="ZnF_C3H1"/>
    <property type="match status" value="1"/>
</dbReference>
<dbReference type="InterPro" id="IPR017907">
    <property type="entry name" value="Znf_RING_CS"/>
</dbReference>
<keyword evidence="10" id="KW-0808">Transferase</keyword>
<dbReference type="Pfam" id="PF13920">
    <property type="entry name" value="zf-C3HC4_3"/>
    <property type="match status" value="1"/>
</dbReference>
<feature type="compositionally biased region" description="Basic and acidic residues" evidence="7">
    <location>
        <begin position="16"/>
        <end position="48"/>
    </location>
</feature>
<keyword evidence="11" id="KW-1185">Reference proteome</keyword>
<dbReference type="InterPro" id="IPR013083">
    <property type="entry name" value="Znf_RING/FYVE/PHD"/>
</dbReference>
<keyword evidence="3 5" id="KW-0863">Zinc-finger</keyword>
<dbReference type="GO" id="GO:0003677">
    <property type="term" value="F:DNA binding"/>
    <property type="evidence" value="ECO:0007669"/>
    <property type="project" value="UniProtKB-UniRule"/>
</dbReference>
<feature type="region of interest" description="Disordered" evidence="7">
    <location>
        <begin position="1"/>
        <end position="88"/>
    </location>
</feature>
<gene>
    <name evidence="10" type="primary">CWC24</name>
    <name evidence="10" type="ORF">MNAN1_001440</name>
</gene>
<feature type="region of interest" description="Disordered" evidence="7">
    <location>
        <begin position="283"/>
        <end position="303"/>
    </location>
</feature>
<evidence type="ECO:0000256" key="7">
    <source>
        <dbReference type="SAM" id="MobiDB-lite"/>
    </source>
</evidence>
<dbReference type="CDD" id="cd16539">
    <property type="entry name" value="RING-HC_RNF113A_B"/>
    <property type="match status" value="1"/>
</dbReference>
<reference evidence="10" key="1">
    <citation type="submission" date="2023-03" db="EMBL/GenBank/DDBJ databases">
        <title>Mating type loci evolution in Malassezia.</title>
        <authorList>
            <person name="Coelho M.A."/>
        </authorList>
    </citation>
    <scope>NUCLEOTIDE SEQUENCE</scope>
    <source>
        <strain evidence="10">CBS 9557</strain>
    </source>
</reference>
<keyword evidence="6" id="KW-0747">Spliceosome</keyword>
<keyword evidence="6" id="KW-0539">Nucleus</keyword>
<comment type="similarity">
    <text evidence="1 6">Belongs to the CWC24 family.</text>
</comment>
<dbReference type="GO" id="GO:0008270">
    <property type="term" value="F:zinc ion binding"/>
    <property type="evidence" value="ECO:0007669"/>
    <property type="project" value="UniProtKB-KW"/>
</dbReference>
<evidence type="ECO:0000313" key="11">
    <source>
        <dbReference type="Proteomes" id="UP001213623"/>
    </source>
</evidence>
<name>A0AAF0EHB6_9BASI</name>
<dbReference type="InterPro" id="IPR039971">
    <property type="entry name" value="CWC24-like"/>
</dbReference>
<dbReference type="SUPFAM" id="SSF90229">
    <property type="entry name" value="CCCH zinc finger"/>
    <property type="match status" value="1"/>
</dbReference>
<evidence type="ECO:0000256" key="1">
    <source>
        <dbReference type="ARBA" id="ARBA00009161"/>
    </source>
</evidence>
<evidence type="ECO:0000313" key="10">
    <source>
        <dbReference type="EMBL" id="WFD26457.1"/>
    </source>
</evidence>
<evidence type="ECO:0000256" key="5">
    <source>
        <dbReference type="PROSITE-ProRule" id="PRU00723"/>
    </source>
</evidence>
<dbReference type="InterPro" id="IPR000571">
    <property type="entry name" value="Znf_CCCH"/>
</dbReference>
<evidence type="ECO:0000256" key="4">
    <source>
        <dbReference type="ARBA" id="ARBA00022833"/>
    </source>
</evidence>
<dbReference type="PANTHER" id="PTHR12930">
    <property type="entry name" value="ZINC FINGER PROTEIN 183"/>
    <property type="match status" value="1"/>
</dbReference>
<feature type="compositionally biased region" description="Basic and acidic residues" evidence="7">
    <location>
        <begin position="283"/>
        <end position="295"/>
    </location>
</feature>
<comment type="subcellular location">
    <subcellularLocation>
        <location evidence="6">Nucleus</location>
    </subcellularLocation>
</comment>
<feature type="compositionally biased region" description="Polar residues" evidence="7">
    <location>
        <begin position="72"/>
        <end position="86"/>
    </location>
</feature>
<feature type="compositionally biased region" description="Basic and acidic residues" evidence="7">
    <location>
        <begin position="57"/>
        <end position="70"/>
    </location>
</feature>
<dbReference type="InterPro" id="IPR036855">
    <property type="entry name" value="Znf_CCCH_sf"/>
</dbReference>
<accession>A0AAF0EHB6</accession>
<keyword evidence="6" id="KW-0508">mRNA splicing</keyword>
<evidence type="ECO:0000256" key="3">
    <source>
        <dbReference type="ARBA" id="ARBA00022771"/>
    </source>
</evidence>
<dbReference type="PROSITE" id="PS00518">
    <property type="entry name" value="ZF_RING_1"/>
    <property type="match status" value="1"/>
</dbReference>
<keyword evidence="10" id="KW-0012">Acyltransferase</keyword>
<dbReference type="GO" id="GO:0034247">
    <property type="term" value="P:snoRNA splicing"/>
    <property type="evidence" value="ECO:0007669"/>
    <property type="project" value="TreeGrafter"/>
</dbReference>
<keyword evidence="6" id="KW-0238">DNA-binding</keyword>
<dbReference type="Gene3D" id="4.10.1000.10">
    <property type="entry name" value="Zinc finger, CCCH-type"/>
    <property type="match status" value="1"/>
</dbReference>
<dbReference type="GO" id="GO:0016746">
    <property type="term" value="F:acyltransferase activity"/>
    <property type="evidence" value="ECO:0007669"/>
    <property type="project" value="UniProtKB-KW"/>
</dbReference>
<dbReference type="PANTHER" id="PTHR12930:SF0">
    <property type="entry name" value="RING FINGER PROTEIN 113B"/>
    <property type="match status" value="1"/>
</dbReference>
<proteinExistence type="inferred from homology"/>
<dbReference type="InterPro" id="IPR001841">
    <property type="entry name" value="Znf_RING"/>
</dbReference>
<comment type="function">
    <text evidence="6">Involved in pre-mRNA splicing.</text>
</comment>
<dbReference type="Gene3D" id="3.30.40.10">
    <property type="entry name" value="Zinc/RING finger domain, C3HC4 (zinc finger)"/>
    <property type="match status" value="1"/>
</dbReference>
<dbReference type="PROSITE" id="PS50103">
    <property type="entry name" value="ZF_C3H1"/>
    <property type="match status" value="1"/>
</dbReference>
<keyword evidence="4 5" id="KW-0862">Zinc</keyword>
<protein>
    <recommendedName>
        <fullName evidence="6">Pre-mRNA-splicing factor CWC24</fullName>
    </recommendedName>
</protein>
<dbReference type="SUPFAM" id="SSF57850">
    <property type="entry name" value="RING/U-box"/>
    <property type="match status" value="1"/>
</dbReference>
<dbReference type="GO" id="GO:0005684">
    <property type="term" value="C:U2-type spliceosomal complex"/>
    <property type="evidence" value="ECO:0007669"/>
    <property type="project" value="TreeGrafter"/>
</dbReference>
<evidence type="ECO:0000256" key="6">
    <source>
        <dbReference type="RuleBase" id="RU367110"/>
    </source>
</evidence>
<dbReference type="PROSITE" id="PS50089">
    <property type="entry name" value="ZF_RING_2"/>
    <property type="match status" value="1"/>
</dbReference>
<dbReference type="SMART" id="SM00184">
    <property type="entry name" value="RING"/>
    <property type="match status" value="1"/>
</dbReference>
<keyword evidence="2 5" id="KW-0479">Metal-binding</keyword>
<dbReference type="Pfam" id="PF00642">
    <property type="entry name" value="zf-CCCH"/>
    <property type="match status" value="1"/>
</dbReference>
<keyword evidence="6" id="KW-0507">mRNA processing</keyword>
<organism evidence="10 11">
    <name type="scientific">Malassezia nana</name>
    <dbReference type="NCBI Taxonomy" id="180528"/>
    <lineage>
        <taxon>Eukaryota</taxon>
        <taxon>Fungi</taxon>
        <taxon>Dikarya</taxon>
        <taxon>Basidiomycota</taxon>
        <taxon>Ustilaginomycotina</taxon>
        <taxon>Malasseziomycetes</taxon>
        <taxon>Malasseziales</taxon>
        <taxon>Malasseziaceae</taxon>
        <taxon>Malassezia</taxon>
    </lineage>
</organism>
<evidence type="ECO:0000259" key="8">
    <source>
        <dbReference type="PROSITE" id="PS50089"/>
    </source>
</evidence>
<evidence type="ECO:0000259" key="9">
    <source>
        <dbReference type="PROSITE" id="PS50103"/>
    </source>
</evidence>
<comment type="subunit">
    <text evidence="6">Associated with the spliceosome.</text>
</comment>
<feature type="domain" description="RING-type" evidence="8">
    <location>
        <begin position="219"/>
        <end position="256"/>
    </location>
</feature>
<dbReference type="GO" id="GO:0006397">
    <property type="term" value="P:mRNA processing"/>
    <property type="evidence" value="ECO:0007669"/>
    <property type="project" value="UniProtKB-KW"/>
</dbReference>